<dbReference type="AlphaFoldDB" id="A0A6C0EEZ6"/>
<evidence type="ECO:0000256" key="1">
    <source>
        <dbReference type="SAM" id="Coils"/>
    </source>
</evidence>
<organism evidence="2">
    <name type="scientific">viral metagenome</name>
    <dbReference type="NCBI Taxonomy" id="1070528"/>
    <lineage>
        <taxon>unclassified sequences</taxon>
        <taxon>metagenomes</taxon>
        <taxon>organismal metagenomes</taxon>
    </lineage>
</organism>
<keyword evidence="1" id="KW-0175">Coiled coil</keyword>
<reference evidence="2" key="1">
    <citation type="journal article" date="2020" name="Nature">
        <title>Giant virus diversity and host interactions through global metagenomics.</title>
        <authorList>
            <person name="Schulz F."/>
            <person name="Roux S."/>
            <person name="Paez-Espino D."/>
            <person name="Jungbluth S."/>
            <person name="Walsh D.A."/>
            <person name="Denef V.J."/>
            <person name="McMahon K.D."/>
            <person name="Konstantinidis K.T."/>
            <person name="Eloe-Fadrosh E.A."/>
            <person name="Kyrpides N.C."/>
            <person name="Woyke T."/>
        </authorList>
    </citation>
    <scope>NUCLEOTIDE SEQUENCE</scope>
    <source>
        <strain evidence="2">GVMAG-M-3300000115-19</strain>
    </source>
</reference>
<dbReference type="EMBL" id="MN738842">
    <property type="protein sequence ID" value="QHT27787.1"/>
    <property type="molecule type" value="Genomic_DNA"/>
</dbReference>
<sequence length="252" mass="29130">MSLSREGGASAGSPDNFGGGCFGDGGFGFGSAEPNVDSNVSSIEEQHNMTIKEDIYDKNAYVYLSIKDELFMKILDKILNINIKERNYNSIIINGMNLYEFICEKLSIKHLKIFMEIDKFKPSFYEKLFRLSCKQGITDFIKILLENDQMENINFNSKNENGKTGYDLVRDNRCFNRDIIIKLLENDPRIDTPEKLLKKEISELKEQFSKSKEENSRFKKEIITLKKENTSLKRKVDNDKKQITKSNKKCKV</sequence>
<name>A0A6C0EEZ6_9ZZZZ</name>
<evidence type="ECO:0000313" key="2">
    <source>
        <dbReference type="EMBL" id="QHT27787.1"/>
    </source>
</evidence>
<proteinExistence type="predicted"/>
<protein>
    <recommendedName>
        <fullName evidence="3">Ankyrin repeat protein</fullName>
    </recommendedName>
</protein>
<accession>A0A6C0EEZ6</accession>
<feature type="coiled-coil region" evidence="1">
    <location>
        <begin position="194"/>
        <end position="242"/>
    </location>
</feature>
<evidence type="ECO:0008006" key="3">
    <source>
        <dbReference type="Google" id="ProtNLM"/>
    </source>
</evidence>